<keyword evidence="3" id="KW-1185">Reference proteome</keyword>
<keyword evidence="1" id="KW-0472">Membrane</keyword>
<organism evidence="2 3">
    <name type="scientific">Emergomyces africanus</name>
    <dbReference type="NCBI Taxonomy" id="1955775"/>
    <lineage>
        <taxon>Eukaryota</taxon>
        <taxon>Fungi</taxon>
        <taxon>Dikarya</taxon>
        <taxon>Ascomycota</taxon>
        <taxon>Pezizomycotina</taxon>
        <taxon>Eurotiomycetes</taxon>
        <taxon>Eurotiomycetidae</taxon>
        <taxon>Onygenales</taxon>
        <taxon>Ajellomycetaceae</taxon>
        <taxon>Emergomyces</taxon>
    </lineage>
</organism>
<dbReference type="STRING" id="1658172.A0A1B7P4D6"/>
<evidence type="ECO:0000313" key="2">
    <source>
        <dbReference type="EMBL" id="OAX83894.1"/>
    </source>
</evidence>
<dbReference type="OrthoDB" id="4184211at2759"/>
<comment type="caution">
    <text evidence="2">The sequence shown here is derived from an EMBL/GenBank/DDBJ whole genome shotgun (WGS) entry which is preliminary data.</text>
</comment>
<name>A0A1B7P4D6_9EURO</name>
<proteinExistence type="predicted"/>
<protein>
    <submittedName>
        <fullName evidence="2">Uncharacterized protein</fullName>
    </submittedName>
</protein>
<evidence type="ECO:0000256" key="1">
    <source>
        <dbReference type="SAM" id="Phobius"/>
    </source>
</evidence>
<feature type="transmembrane region" description="Helical" evidence="1">
    <location>
        <begin position="20"/>
        <end position="51"/>
    </location>
</feature>
<reference evidence="2 3" key="1">
    <citation type="submission" date="2015-07" db="EMBL/GenBank/DDBJ databases">
        <title>Emmonsia species relationships and genome sequence.</title>
        <authorList>
            <person name="Cuomo C.A."/>
            <person name="Schwartz I.S."/>
            <person name="Kenyon C."/>
            <person name="de Hoog G.S."/>
            <person name="Govender N.P."/>
            <person name="Botha A."/>
            <person name="Moreno L."/>
            <person name="de Vries M."/>
            <person name="Munoz J.F."/>
            <person name="Stielow J.B."/>
        </authorList>
    </citation>
    <scope>NUCLEOTIDE SEQUENCE [LARGE SCALE GENOMIC DNA]</scope>
    <source>
        <strain evidence="2 3">CBS 136260</strain>
    </source>
</reference>
<gene>
    <name evidence="2" type="ORF">ACJ72_01740</name>
</gene>
<accession>A0A1B7P4D6</accession>
<dbReference type="Proteomes" id="UP000091918">
    <property type="component" value="Unassembled WGS sequence"/>
</dbReference>
<dbReference type="EMBL" id="LGUA01000125">
    <property type="protein sequence ID" value="OAX83894.1"/>
    <property type="molecule type" value="Genomic_DNA"/>
</dbReference>
<sequence>MLQTMDIIDDFILWTSERPVWAVVFAIYALASLFFVSVVIVEVTDFIWTLLRKRLLLWMPNCSWTSERRRAIHLSGPERRLIGVPAGDGDERWTEIKKETHDERGEY</sequence>
<keyword evidence="1" id="KW-1133">Transmembrane helix</keyword>
<keyword evidence="1" id="KW-0812">Transmembrane</keyword>
<dbReference type="AlphaFoldDB" id="A0A1B7P4D6"/>
<evidence type="ECO:0000313" key="3">
    <source>
        <dbReference type="Proteomes" id="UP000091918"/>
    </source>
</evidence>